<dbReference type="Proteomes" id="UP000824024">
    <property type="component" value="Unassembled WGS sequence"/>
</dbReference>
<dbReference type="CDD" id="cd11532">
    <property type="entry name" value="NTP-PPase_COG4997"/>
    <property type="match status" value="1"/>
</dbReference>
<evidence type="ECO:0000313" key="1">
    <source>
        <dbReference type="EMBL" id="HIZ07448.1"/>
    </source>
</evidence>
<reference evidence="1" key="1">
    <citation type="journal article" date="2021" name="PeerJ">
        <title>Extensive microbial diversity within the chicken gut microbiome revealed by metagenomics and culture.</title>
        <authorList>
            <person name="Gilroy R."/>
            <person name="Ravi A."/>
            <person name="Getino M."/>
            <person name="Pursley I."/>
            <person name="Horton D.L."/>
            <person name="Alikhan N.F."/>
            <person name="Baker D."/>
            <person name="Gharbi K."/>
            <person name="Hall N."/>
            <person name="Watson M."/>
            <person name="Adriaenssens E.M."/>
            <person name="Foster-Nyarko E."/>
            <person name="Jarju S."/>
            <person name="Secka A."/>
            <person name="Antonio M."/>
            <person name="Oren A."/>
            <person name="Chaudhuri R.R."/>
            <person name="La Ragione R."/>
            <person name="Hildebrand F."/>
            <person name="Pallen M.J."/>
        </authorList>
    </citation>
    <scope>NUCLEOTIDE SEQUENCE</scope>
    <source>
        <strain evidence="1">CHK192-9172</strain>
    </source>
</reference>
<sequence>MEEKMMKFNKLVRDNIPEMIKKNGQVPHTKVITEKEYKYALEEKLKEEVNEYINDNSIEELADVLEVLDAIVQLNEFSWQEIIDKKIAKKEQRGDFSKRLFLIDRTEEE</sequence>
<dbReference type="SUPFAM" id="SSF101386">
    <property type="entry name" value="all-alpha NTP pyrophosphatases"/>
    <property type="match status" value="1"/>
</dbReference>
<gene>
    <name evidence="1" type="ORF">IAA08_05885</name>
</gene>
<organism evidence="1 2">
    <name type="scientific">Candidatus Eubacterium avistercoris</name>
    <dbReference type="NCBI Taxonomy" id="2838567"/>
    <lineage>
        <taxon>Bacteria</taxon>
        <taxon>Bacillati</taxon>
        <taxon>Bacillota</taxon>
        <taxon>Clostridia</taxon>
        <taxon>Eubacteriales</taxon>
        <taxon>Eubacteriaceae</taxon>
        <taxon>Eubacterium</taxon>
    </lineage>
</organism>
<accession>A0A9D2D2Q0</accession>
<dbReference type="EMBL" id="DXCH01000164">
    <property type="protein sequence ID" value="HIZ07448.1"/>
    <property type="molecule type" value="Genomic_DNA"/>
</dbReference>
<evidence type="ECO:0000313" key="2">
    <source>
        <dbReference type="Proteomes" id="UP000824024"/>
    </source>
</evidence>
<proteinExistence type="predicted"/>
<dbReference type="InterPro" id="IPR038735">
    <property type="entry name" value="MSMEG_1276-like_NTP-PPase_dom"/>
</dbReference>
<name>A0A9D2D2Q0_9FIRM</name>
<dbReference type="AlphaFoldDB" id="A0A9D2D2Q0"/>
<protein>
    <submittedName>
        <fullName evidence="1">Nucleoside triphosphate pyrophosphohydrolase</fullName>
    </submittedName>
</protein>
<reference evidence="1" key="2">
    <citation type="submission" date="2021-04" db="EMBL/GenBank/DDBJ databases">
        <authorList>
            <person name="Gilroy R."/>
        </authorList>
    </citation>
    <scope>NUCLEOTIDE SEQUENCE</scope>
    <source>
        <strain evidence="1">CHK192-9172</strain>
    </source>
</reference>
<comment type="caution">
    <text evidence="1">The sequence shown here is derived from an EMBL/GenBank/DDBJ whole genome shotgun (WGS) entry which is preliminary data.</text>
</comment>